<protein>
    <recommendedName>
        <fullName evidence="3">NRDE family protein</fullName>
    </recommendedName>
</protein>
<dbReference type="Gene3D" id="3.60.60.10">
    <property type="entry name" value="Penicillin V Acylase, Chain A"/>
    <property type="match status" value="1"/>
</dbReference>
<organism evidence="1 2">
    <name type="scientific">Nitrosococcus wardiae</name>
    <dbReference type="NCBI Taxonomy" id="1814290"/>
    <lineage>
        <taxon>Bacteria</taxon>
        <taxon>Pseudomonadati</taxon>
        <taxon>Pseudomonadota</taxon>
        <taxon>Gammaproteobacteria</taxon>
        <taxon>Chromatiales</taxon>
        <taxon>Chromatiaceae</taxon>
        <taxon>Nitrosococcus</taxon>
    </lineage>
</organism>
<dbReference type="RefSeq" id="WP_134359084.1">
    <property type="nucleotide sequence ID" value="NZ_CP038033.1"/>
</dbReference>
<sequence>MCTLVILRRPNHEWPLLVAGNRDEMRDRPWAPPGRHWEDRSEVVAGLDWQAGGSWLGINDHGVVAAVMNREGTLGPATDKRSRGELVLEALDHAEAGEAAKALADLAPGAYRGFNLFIGDPVSGFWLRNLGGERQEQVEVFEIPPGLHMLTARELDDPSVPRIRVYLPRFRSAQVPDPVQGTWSAWQSLLASRLYPEEDGPYAAMNLDFPHGFGTVCSHLLAVPRYPGFGYKPVFLFTEGPPDRAGFMPVAV</sequence>
<gene>
    <name evidence="1" type="ORF">E3U44_15895</name>
</gene>
<accession>A0A4P7C283</accession>
<dbReference type="OrthoDB" id="4380123at2"/>
<dbReference type="AlphaFoldDB" id="A0A4P7C283"/>
<evidence type="ECO:0000313" key="1">
    <source>
        <dbReference type="EMBL" id="QBQ55829.1"/>
    </source>
</evidence>
<dbReference type="KEGG" id="nwr:E3U44_15895"/>
<reference evidence="1 2" key="1">
    <citation type="submission" date="2019-03" db="EMBL/GenBank/DDBJ databases">
        <title>The genome sequence of Nitrosococcus wardiae strain D1FHST reveals the archetypal metabolic capacity of ammonia-oxidizing Gammaproteobacteria.</title>
        <authorList>
            <person name="Wang L."/>
            <person name="Lim C.K."/>
            <person name="Hanson T.E."/>
            <person name="Dang H."/>
            <person name="Klotz M.G."/>
        </authorList>
    </citation>
    <scope>NUCLEOTIDE SEQUENCE [LARGE SCALE GENOMIC DNA]</scope>
    <source>
        <strain evidence="1 2">D1FHS</strain>
    </source>
</reference>
<dbReference type="PANTHER" id="PTHR17985">
    <property type="entry name" value="SER/THR-RICH PROTEIN T10 IN DGCR REGION"/>
    <property type="match status" value="1"/>
</dbReference>
<dbReference type="InterPro" id="IPR008551">
    <property type="entry name" value="TANGO2"/>
</dbReference>
<dbReference type="Pfam" id="PF05742">
    <property type="entry name" value="TANGO2"/>
    <property type="match status" value="1"/>
</dbReference>
<evidence type="ECO:0008006" key="3">
    <source>
        <dbReference type="Google" id="ProtNLM"/>
    </source>
</evidence>
<evidence type="ECO:0000313" key="2">
    <source>
        <dbReference type="Proteomes" id="UP000294325"/>
    </source>
</evidence>
<dbReference type="PANTHER" id="PTHR17985:SF8">
    <property type="entry name" value="TRANSPORT AND GOLGI ORGANIZATION PROTEIN 2 HOMOLOG"/>
    <property type="match status" value="1"/>
</dbReference>
<proteinExistence type="predicted"/>
<dbReference type="Proteomes" id="UP000294325">
    <property type="component" value="Chromosome"/>
</dbReference>
<dbReference type="EMBL" id="CP038033">
    <property type="protein sequence ID" value="QBQ55829.1"/>
    <property type="molecule type" value="Genomic_DNA"/>
</dbReference>
<name>A0A4P7C283_9GAMM</name>
<keyword evidence="2" id="KW-1185">Reference proteome</keyword>